<feature type="compositionally biased region" description="Low complexity" evidence="2">
    <location>
        <begin position="338"/>
        <end position="352"/>
    </location>
</feature>
<name>A0AAD3GYT0_9STRA</name>
<dbReference type="EMBL" id="BLLK01000019">
    <property type="protein sequence ID" value="GFH44372.1"/>
    <property type="molecule type" value="Genomic_DNA"/>
</dbReference>
<dbReference type="GO" id="GO:0015074">
    <property type="term" value="P:DNA integration"/>
    <property type="evidence" value="ECO:0007669"/>
    <property type="project" value="InterPro"/>
</dbReference>
<feature type="compositionally biased region" description="Polar residues" evidence="2">
    <location>
        <begin position="383"/>
        <end position="395"/>
    </location>
</feature>
<dbReference type="SUPFAM" id="SSF56349">
    <property type="entry name" value="DNA breaking-rejoining enzymes"/>
    <property type="match status" value="1"/>
</dbReference>
<dbReference type="GO" id="GO:0003677">
    <property type="term" value="F:DNA binding"/>
    <property type="evidence" value="ECO:0007669"/>
    <property type="project" value="InterPro"/>
</dbReference>
<dbReference type="AlphaFoldDB" id="A0AAD3GYT0"/>
<organism evidence="3 4">
    <name type="scientific">Chaetoceros tenuissimus</name>
    <dbReference type="NCBI Taxonomy" id="426638"/>
    <lineage>
        <taxon>Eukaryota</taxon>
        <taxon>Sar</taxon>
        <taxon>Stramenopiles</taxon>
        <taxon>Ochrophyta</taxon>
        <taxon>Bacillariophyta</taxon>
        <taxon>Coscinodiscophyceae</taxon>
        <taxon>Chaetocerotophycidae</taxon>
        <taxon>Chaetocerotales</taxon>
        <taxon>Chaetocerotaceae</taxon>
        <taxon>Chaetoceros</taxon>
    </lineage>
</organism>
<comment type="caution">
    <text evidence="3">The sequence shown here is derived from an EMBL/GenBank/DDBJ whole genome shotgun (WGS) entry which is preliminary data.</text>
</comment>
<dbReference type="GO" id="GO:0006310">
    <property type="term" value="P:DNA recombination"/>
    <property type="evidence" value="ECO:0007669"/>
    <property type="project" value="UniProtKB-KW"/>
</dbReference>
<dbReference type="Gene3D" id="1.10.443.10">
    <property type="entry name" value="Intergrase catalytic core"/>
    <property type="match status" value="1"/>
</dbReference>
<dbReference type="InterPro" id="IPR011010">
    <property type="entry name" value="DNA_brk_join_enz"/>
</dbReference>
<evidence type="ECO:0000313" key="4">
    <source>
        <dbReference type="Proteomes" id="UP001054902"/>
    </source>
</evidence>
<protein>
    <submittedName>
        <fullName evidence="3">Uncharacterized protein</fullName>
    </submittedName>
</protein>
<keyword evidence="4" id="KW-1185">Reference proteome</keyword>
<gene>
    <name evidence="3" type="ORF">CTEN210_00846</name>
</gene>
<feature type="region of interest" description="Disordered" evidence="2">
    <location>
        <begin position="468"/>
        <end position="531"/>
    </location>
</feature>
<feature type="region of interest" description="Disordered" evidence="2">
    <location>
        <begin position="317"/>
        <end position="421"/>
    </location>
</feature>
<proteinExistence type="predicted"/>
<evidence type="ECO:0000313" key="3">
    <source>
        <dbReference type="EMBL" id="GFH44372.1"/>
    </source>
</evidence>
<reference evidence="3 4" key="1">
    <citation type="journal article" date="2021" name="Sci. Rep.">
        <title>The genome of the diatom Chaetoceros tenuissimus carries an ancient integrated fragment of an extant virus.</title>
        <authorList>
            <person name="Hongo Y."/>
            <person name="Kimura K."/>
            <person name="Takaki Y."/>
            <person name="Yoshida Y."/>
            <person name="Baba S."/>
            <person name="Kobayashi G."/>
            <person name="Nagasaki K."/>
            <person name="Hano T."/>
            <person name="Tomaru Y."/>
        </authorList>
    </citation>
    <scope>NUCLEOTIDE SEQUENCE [LARGE SCALE GENOMIC DNA]</scope>
    <source>
        <strain evidence="3 4">NIES-3715</strain>
    </source>
</reference>
<keyword evidence="1" id="KW-0233">DNA recombination</keyword>
<sequence>MRVRQVESDKDYAPSSMETKIKRILTEMHTKYKVPKVTLSDFPASGSFRSMLAEKWQDIRQKNPDFGITKGMSEIVYDDIQIVNKAIKDGKLKPYEDPYHCLLLVVFTLLRIFAYRPNEVKKFNAENMTFGKYIDGELKGETYMQCQVWFDKVTKLKLGKTQLDRTYGTAKVYDNSKDEDFYFKPVELFLFYNSRRPKRKTGNDEFLCHATRKKNGFNKDTDPWFRDANVGENWISSVYRRIGDIIGNEEFKKVTGHGGRASFITHALLDKVNPQAIIAQTRHASFNALQNYARNVDQGASQLQLSLFADKKISASGTSSTKVSSSANAATMKQQLDSKPSSAQLSSSANAATKETDLDSKPSSTKVYSSANAATRETDLDSKPSSVTLYSSANAATKPDYSSPKRKKPMSTTEELTPKTKAIRKLEEKLDTIEKENELKKKKQTKLKLQRLKKEKEKLQLENNMLKRTQQTQQPPPPLHYQHSPYFHHPSMPYHQVHPPHLHHPPPPPPQYYYHQPDERRKNNPFSCTIS</sequence>
<feature type="compositionally biased region" description="Low complexity" evidence="2">
    <location>
        <begin position="317"/>
        <end position="331"/>
    </location>
</feature>
<feature type="compositionally biased region" description="Polar residues" evidence="2">
    <location>
        <begin position="361"/>
        <end position="375"/>
    </location>
</feature>
<evidence type="ECO:0000256" key="2">
    <source>
        <dbReference type="SAM" id="MobiDB-lite"/>
    </source>
</evidence>
<accession>A0AAD3GYT0</accession>
<dbReference type="InterPro" id="IPR013762">
    <property type="entry name" value="Integrase-like_cat_sf"/>
</dbReference>
<evidence type="ECO:0000256" key="1">
    <source>
        <dbReference type="ARBA" id="ARBA00023172"/>
    </source>
</evidence>
<dbReference type="Proteomes" id="UP001054902">
    <property type="component" value="Unassembled WGS sequence"/>
</dbReference>